<dbReference type="AlphaFoldDB" id="S7ZSM3"/>
<organism evidence="1 2">
    <name type="scientific">Penicillium oxalicum (strain 114-2 / CGMCC 5302)</name>
    <name type="common">Penicillium decumbens</name>
    <dbReference type="NCBI Taxonomy" id="933388"/>
    <lineage>
        <taxon>Eukaryota</taxon>
        <taxon>Fungi</taxon>
        <taxon>Dikarya</taxon>
        <taxon>Ascomycota</taxon>
        <taxon>Pezizomycotina</taxon>
        <taxon>Eurotiomycetes</taxon>
        <taxon>Eurotiomycetidae</taxon>
        <taxon>Eurotiales</taxon>
        <taxon>Aspergillaceae</taxon>
        <taxon>Penicillium</taxon>
    </lineage>
</organism>
<evidence type="ECO:0000313" key="2">
    <source>
        <dbReference type="Proteomes" id="UP000019376"/>
    </source>
</evidence>
<dbReference type="EMBL" id="KB644415">
    <property type="protein sequence ID" value="EPS33394.1"/>
    <property type="molecule type" value="Genomic_DNA"/>
</dbReference>
<reference evidence="1 2" key="1">
    <citation type="journal article" date="2013" name="PLoS ONE">
        <title>Genomic and secretomic analyses reveal unique features of the lignocellulolytic enzyme system of Penicillium decumbens.</title>
        <authorList>
            <person name="Liu G."/>
            <person name="Zhang L."/>
            <person name="Wei X."/>
            <person name="Zou G."/>
            <person name="Qin Y."/>
            <person name="Ma L."/>
            <person name="Li J."/>
            <person name="Zheng H."/>
            <person name="Wang S."/>
            <person name="Wang C."/>
            <person name="Xun L."/>
            <person name="Zhao G.-P."/>
            <person name="Zhou Z."/>
            <person name="Qu Y."/>
        </authorList>
    </citation>
    <scope>NUCLEOTIDE SEQUENCE [LARGE SCALE GENOMIC DNA]</scope>
    <source>
        <strain evidence="2">114-2 / CGMCC 5302</strain>
    </source>
</reference>
<protein>
    <submittedName>
        <fullName evidence="1">Uncharacterized protein</fullName>
    </submittedName>
</protein>
<gene>
    <name evidence="1" type="ORF">PDE_08356</name>
</gene>
<keyword evidence="2" id="KW-1185">Reference proteome</keyword>
<dbReference type="HOGENOM" id="CLU_2224127_0_0_1"/>
<evidence type="ECO:0000313" key="1">
    <source>
        <dbReference type="EMBL" id="EPS33394.1"/>
    </source>
</evidence>
<name>S7ZSM3_PENO1</name>
<sequence length="106" mass="12028">MHQKISKSLMCRGQIRKYLVPQWIQVKATPSTRDGRLAPTPALPRAEGWGRQIPATKIIAMYRPDRRELITRVFPFNLITLDPSLYHNHPIVWLKTGTAHGSSSGV</sequence>
<proteinExistence type="predicted"/>
<dbReference type="Proteomes" id="UP000019376">
    <property type="component" value="Unassembled WGS sequence"/>
</dbReference>
<accession>S7ZSM3</accession>